<keyword evidence="1" id="KW-0611">Plant defense</keyword>
<comment type="caution">
    <text evidence="3">The sequence shown here is derived from an EMBL/GenBank/DDBJ whole genome shotgun (WGS) entry which is preliminary data.</text>
</comment>
<sequence>MRLIGINTRKIWDDNLPTYSCVQNLTDLHISDCNNLKIVFPSSVARALVKLQSLEIENCKMVEEIFEEEENSVNQEFLLNPLSSEQVMLPNLKELSIEDLENLKSLLCNQMAPNSF</sequence>
<dbReference type="EMBL" id="JASCZI010030209">
    <property type="protein sequence ID" value="MED6118110.1"/>
    <property type="molecule type" value="Genomic_DNA"/>
</dbReference>
<evidence type="ECO:0000313" key="3">
    <source>
        <dbReference type="EMBL" id="MED6118110.1"/>
    </source>
</evidence>
<reference evidence="3 4" key="1">
    <citation type="journal article" date="2023" name="Plants (Basel)">
        <title>Bridging the Gap: Combining Genomics and Transcriptomics Approaches to Understand Stylosanthes scabra, an Orphan Legume from the Brazilian Caatinga.</title>
        <authorList>
            <person name="Ferreira-Neto J.R.C."/>
            <person name="da Silva M.D."/>
            <person name="Binneck E."/>
            <person name="de Melo N.F."/>
            <person name="da Silva R.H."/>
            <person name="de Melo A.L.T.M."/>
            <person name="Pandolfi V."/>
            <person name="Bustamante F.O."/>
            <person name="Brasileiro-Vidal A.C."/>
            <person name="Benko-Iseppon A.M."/>
        </authorList>
    </citation>
    <scope>NUCLEOTIDE SEQUENCE [LARGE SCALE GENOMIC DNA]</scope>
    <source>
        <tissue evidence="3">Leaves</tissue>
    </source>
</reference>
<feature type="domain" description="Disease resistance protein At4g27190-like leucine-rich repeats" evidence="2">
    <location>
        <begin position="5"/>
        <end position="109"/>
    </location>
</feature>
<evidence type="ECO:0000259" key="2">
    <source>
        <dbReference type="Pfam" id="PF23247"/>
    </source>
</evidence>
<dbReference type="InterPro" id="IPR057135">
    <property type="entry name" value="At4g27190-like_LRR"/>
</dbReference>
<proteinExistence type="predicted"/>
<protein>
    <recommendedName>
        <fullName evidence="2">Disease resistance protein At4g27190-like leucine-rich repeats domain-containing protein</fullName>
    </recommendedName>
</protein>
<keyword evidence="4" id="KW-1185">Reference proteome</keyword>
<dbReference type="PANTHER" id="PTHR33463:SF209">
    <property type="entry name" value="DISEASE RESISTANCE PROTEIN RPS2-LIKE"/>
    <property type="match status" value="1"/>
</dbReference>
<dbReference type="InterPro" id="IPR032675">
    <property type="entry name" value="LRR_dom_sf"/>
</dbReference>
<organism evidence="3 4">
    <name type="scientific">Stylosanthes scabra</name>
    <dbReference type="NCBI Taxonomy" id="79078"/>
    <lineage>
        <taxon>Eukaryota</taxon>
        <taxon>Viridiplantae</taxon>
        <taxon>Streptophyta</taxon>
        <taxon>Embryophyta</taxon>
        <taxon>Tracheophyta</taxon>
        <taxon>Spermatophyta</taxon>
        <taxon>Magnoliopsida</taxon>
        <taxon>eudicotyledons</taxon>
        <taxon>Gunneridae</taxon>
        <taxon>Pentapetalae</taxon>
        <taxon>rosids</taxon>
        <taxon>fabids</taxon>
        <taxon>Fabales</taxon>
        <taxon>Fabaceae</taxon>
        <taxon>Papilionoideae</taxon>
        <taxon>50 kb inversion clade</taxon>
        <taxon>dalbergioids sensu lato</taxon>
        <taxon>Dalbergieae</taxon>
        <taxon>Pterocarpus clade</taxon>
        <taxon>Stylosanthes</taxon>
    </lineage>
</organism>
<dbReference type="PANTHER" id="PTHR33463">
    <property type="entry name" value="NB-ARC DOMAIN-CONTAINING PROTEIN-RELATED"/>
    <property type="match status" value="1"/>
</dbReference>
<dbReference type="Gene3D" id="3.80.10.10">
    <property type="entry name" value="Ribonuclease Inhibitor"/>
    <property type="match status" value="1"/>
</dbReference>
<name>A0ABU6R3E8_9FABA</name>
<dbReference type="InterPro" id="IPR050905">
    <property type="entry name" value="Plant_NBS-LRR"/>
</dbReference>
<accession>A0ABU6R3E8</accession>
<evidence type="ECO:0000256" key="1">
    <source>
        <dbReference type="ARBA" id="ARBA00022821"/>
    </source>
</evidence>
<dbReference type="Pfam" id="PF23247">
    <property type="entry name" value="LRR_RPS2"/>
    <property type="match status" value="1"/>
</dbReference>
<gene>
    <name evidence="3" type="ORF">PIB30_000093</name>
</gene>
<dbReference type="SUPFAM" id="SSF52047">
    <property type="entry name" value="RNI-like"/>
    <property type="match status" value="1"/>
</dbReference>
<evidence type="ECO:0000313" key="4">
    <source>
        <dbReference type="Proteomes" id="UP001341840"/>
    </source>
</evidence>
<dbReference type="Proteomes" id="UP001341840">
    <property type="component" value="Unassembled WGS sequence"/>
</dbReference>